<evidence type="ECO:0000313" key="3">
    <source>
        <dbReference type="EnsemblPlants" id="Kaladp0061s0061.1.v1.1"/>
    </source>
</evidence>
<evidence type="ECO:0000313" key="4">
    <source>
        <dbReference type="Proteomes" id="UP000594263"/>
    </source>
</evidence>
<feature type="coiled-coil region" evidence="1">
    <location>
        <begin position="497"/>
        <end position="588"/>
    </location>
</feature>
<sequence>MDCSRLRKSMKDSIMMNSLFLAMNKAHEKLKSRQGVIGRLIEISKFYELAVMQLDGCLKIVEEETDSFSLEVNQEEMLSDLYIIRDRLQRRLDDTELTIMNTDSWLAERFENELKLREAVEMKEKELVFLQGNLDQLERTKSEGQQDMQKILRSDQFSGVVDDDGKEGDISQLKNSVDMKFCSFKQMFEERKLSVESSQIDQLSSDIDKLKESLDLAFGKMQNAIFLSEVEPAEHEWRWSIEKDVILISAKGLSEDFHDVHEPTVWKLNYFSLLMNEIRSLRRELEQLMHENDTAVNQSSSLADSRVRSQSGTKERPPLDDKKGKNDERSQAEQSDHIEEEEGGNYVARLISTHERIIQKKIDEQRAKEKLIRERWYSAMRKGKQPDGLNKKLQDVTARLDSIINLNPPPGKISGAFHDVSVKPMSLRRFSSESEIDIRNISSSMLCQVDEDIIVQVKTLNQEKEDSRTQYFILEEVYAIILRDWIKQCYDDFDLKTDQLFVNLRMLEEAAANLKAQSMMLEDACLKFGEENEELYRKTKILEQANEDWEGQYAILEELYAVLLTSKTKEHRDELEKLSASKALLEEIVDKVTLDATAVNIEFETYTTILSEKMEDSGDLGFSVLAEMKESFLNGLGSSKTQHSTFAMFFQGFFVKLSKYIEASNGENLIREETCRLVFEETIRDILVTHTSRLSWFPEGGNSKDSSTVCRSVEADEGISASQETVKEWKMSQITELMIREDIFQFVLKEAAKDAYTFSRAYQEALPDIKSPENGDDSLIQSLDFLLKCLESEQELKHSVSSEIMDHNSGTDKKDTRYPQGNDGEYKIEDLLVDDEVVFSSVSHKFENALHQLHATRRLITQLRLDLGLDIDQAAPDAHTISPEEDEISLVNDYNLLTNKKLITDLNSNADRFTDQATTSVDSISHKEYPIYPPEAHECGSKLSQFEPQILIAISDVLNEFEQTADRKLEFHSLRLDATTRQLASLLDHAGSLRKNEALYKSAFLRRCNNLHLAETEVLRKNYWLLSLLRI</sequence>
<feature type="compositionally biased region" description="Basic and acidic residues" evidence="2">
    <location>
        <begin position="313"/>
        <end position="337"/>
    </location>
</feature>
<reference evidence="3" key="1">
    <citation type="submission" date="2021-01" db="UniProtKB">
        <authorList>
            <consortium name="EnsemblPlants"/>
        </authorList>
    </citation>
    <scope>IDENTIFICATION</scope>
</reference>
<feature type="coiled-coil region" evidence="1">
    <location>
        <begin position="120"/>
        <end position="154"/>
    </location>
</feature>
<evidence type="ECO:0000256" key="2">
    <source>
        <dbReference type="SAM" id="MobiDB-lite"/>
    </source>
</evidence>
<keyword evidence="1" id="KW-0175">Coiled coil</keyword>
<dbReference type="PANTHER" id="PTHR33883">
    <property type="entry name" value="WPP DOMAIN-ASSOCIATED PROTEIN"/>
    <property type="match status" value="1"/>
</dbReference>
<dbReference type="EnsemblPlants" id="Kaladp0061s0061.1.v1.1">
    <property type="protein sequence ID" value="Kaladp0061s0061.1.v1.1"/>
    <property type="gene ID" value="Kaladp0061s0061.v1.1"/>
</dbReference>
<feature type="compositionally biased region" description="Basic and acidic residues" evidence="2">
    <location>
        <begin position="800"/>
        <end position="817"/>
    </location>
</feature>
<keyword evidence="4" id="KW-1185">Reference proteome</keyword>
<dbReference type="PANTHER" id="PTHR33883:SF7">
    <property type="entry name" value="OS04G0521600 PROTEIN"/>
    <property type="match status" value="1"/>
</dbReference>
<name>A0A7N1A1L2_KALFE</name>
<evidence type="ECO:0000256" key="1">
    <source>
        <dbReference type="SAM" id="Coils"/>
    </source>
</evidence>
<dbReference type="InterPro" id="IPR037490">
    <property type="entry name" value="WAP"/>
</dbReference>
<protein>
    <submittedName>
        <fullName evidence="3">Uncharacterized protein</fullName>
    </submittedName>
</protein>
<feature type="region of interest" description="Disordered" evidence="2">
    <location>
        <begin position="800"/>
        <end position="821"/>
    </location>
</feature>
<feature type="region of interest" description="Disordered" evidence="2">
    <location>
        <begin position="293"/>
        <end position="345"/>
    </location>
</feature>
<accession>A0A7N1A1L2</accession>
<dbReference type="Gramene" id="Kaladp0061s0061.1.v1.1">
    <property type="protein sequence ID" value="Kaladp0061s0061.1.v1.1"/>
    <property type="gene ID" value="Kaladp0061s0061.v1.1"/>
</dbReference>
<feature type="compositionally biased region" description="Polar residues" evidence="2">
    <location>
        <begin position="294"/>
        <end position="312"/>
    </location>
</feature>
<dbReference type="Proteomes" id="UP000594263">
    <property type="component" value="Unplaced"/>
</dbReference>
<proteinExistence type="predicted"/>
<dbReference type="AlphaFoldDB" id="A0A7N1A1L2"/>
<organism evidence="3 4">
    <name type="scientific">Kalanchoe fedtschenkoi</name>
    <name type="common">Lavender scallops</name>
    <name type="synonym">South American air plant</name>
    <dbReference type="NCBI Taxonomy" id="63787"/>
    <lineage>
        <taxon>Eukaryota</taxon>
        <taxon>Viridiplantae</taxon>
        <taxon>Streptophyta</taxon>
        <taxon>Embryophyta</taxon>
        <taxon>Tracheophyta</taxon>
        <taxon>Spermatophyta</taxon>
        <taxon>Magnoliopsida</taxon>
        <taxon>eudicotyledons</taxon>
        <taxon>Gunneridae</taxon>
        <taxon>Pentapetalae</taxon>
        <taxon>Saxifragales</taxon>
        <taxon>Crassulaceae</taxon>
        <taxon>Kalanchoe</taxon>
    </lineage>
</organism>